<dbReference type="GO" id="GO:0005524">
    <property type="term" value="F:ATP binding"/>
    <property type="evidence" value="ECO:0007669"/>
    <property type="project" value="UniProtKB-KW"/>
</dbReference>
<evidence type="ECO:0000256" key="1">
    <source>
        <dbReference type="ARBA" id="ARBA00022490"/>
    </source>
</evidence>
<dbReference type="InterPro" id="IPR027031">
    <property type="entry name" value="Gly-tRNA_synthase/POLG2"/>
</dbReference>
<dbReference type="EC" id="6.1.1.14" evidence="8"/>
<evidence type="ECO:0000256" key="5">
    <source>
        <dbReference type="ARBA" id="ARBA00022917"/>
    </source>
</evidence>
<dbReference type="GO" id="GO:1990742">
    <property type="term" value="C:microvesicle"/>
    <property type="evidence" value="ECO:0007669"/>
    <property type="project" value="UniProtKB-ARBA"/>
</dbReference>
<proteinExistence type="predicted"/>
<dbReference type="Pfam" id="PF03129">
    <property type="entry name" value="HGTP_anticodon"/>
    <property type="match status" value="1"/>
</dbReference>
<comment type="caution">
    <text evidence="8">The sequence shown here is derived from an EMBL/GenBank/DDBJ whole genome shotgun (WGS) entry which is preliminary data.</text>
</comment>
<keyword evidence="6" id="KW-0030">Aminoacyl-tRNA synthetase</keyword>
<evidence type="ECO:0000313" key="8">
    <source>
        <dbReference type="EMBL" id="MCA9381141.1"/>
    </source>
</evidence>
<dbReference type="Pfam" id="PF00587">
    <property type="entry name" value="tRNA-synt_2b"/>
    <property type="match status" value="1"/>
</dbReference>
<reference evidence="8" key="2">
    <citation type="journal article" date="2021" name="Microbiome">
        <title>Successional dynamics and alternative stable states in a saline activated sludge microbial community over 9 years.</title>
        <authorList>
            <person name="Wang Y."/>
            <person name="Ye J."/>
            <person name="Ju F."/>
            <person name="Liu L."/>
            <person name="Boyd J.A."/>
            <person name="Deng Y."/>
            <person name="Parks D.H."/>
            <person name="Jiang X."/>
            <person name="Yin X."/>
            <person name="Woodcroft B.J."/>
            <person name="Tyson G.W."/>
            <person name="Hugenholtz P."/>
            <person name="Polz M.F."/>
            <person name="Zhang T."/>
        </authorList>
    </citation>
    <scope>NUCLEOTIDE SEQUENCE</scope>
    <source>
        <strain evidence="8">HKST-UBA13</strain>
    </source>
</reference>
<evidence type="ECO:0000259" key="7">
    <source>
        <dbReference type="PROSITE" id="PS50862"/>
    </source>
</evidence>
<dbReference type="InterPro" id="IPR004154">
    <property type="entry name" value="Anticodon-bd"/>
</dbReference>
<dbReference type="SUPFAM" id="SSF52954">
    <property type="entry name" value="Class II aaRS ABD-related"/>
    <property type="match status" value="1"/>
</dbReference>
<dbReference type="PRINTS" id="PR01043">
    <property type="entry name" value="TRNASYNTHGLY"/>
</dbReference>
<dbReference type="Gene3D" id="3.30.930.10">
    <property type="entry name" value="Bira Bifunctional Protein, Domain 2"/>
    <property type="match status" value="1"/>
</dbReference>
<evidence type="ECO:0000256" key="2">
    <source>
        <dbReference type="ARBA" id="ARBA00022598"/>
    </source>
</evidence>
<dbReference type="PANTHER" id="PTHR10745">
    <property type="entry name" value="GLYCYL-TRNA SYNTHETASE/DNA POLYMERASE SUBUNIT GAMMA-2"/>
    <property type="match status" value="1"/>
</dbReference>
<keyword evidence="1" id="KW-0963">Cytoplasm</keyword>
<dbReference type="GO" id="GO:0070062">
    <property type="term" value="C:extracellular exosome"/>
    <property type="evidence" value="ECO:0007669"/>
    <property type="project" value="UniProtKB-ARBA"/>
</dbReference>
<evidence type="ECO:0000256" key="3">
    <source>
        <dbReference type="ARBA" id="ARBA00022741"/>
    </source>
</evidence>
<dbReference type="GO" id="GO:0004081">
    <property type="term" value="F:bis(5'-nucleosyl)-tetraphosphatase (asymmetrical) activity"/>
    <property type="evidence" value="ECO:0007669"/>
    <property type="project" value="UniProtKB-ARBA"/>
</dbReference>
<dbReference type="NCBIfam" id="NF003211">
    <property type="entry name" value="PRK04173.1"/>
    <property type="match status" value="1"/>
</dbReference>
<keyword evidence="2 8" id="KW-0436">Ligase</keyword>
<accession>A0A955IB84</accession>
<sequence>MEDKQPIQSKLTSLDQFKSWAKENGFIFPSSEIYGGFQAVYDFGHYGYYLKENIKNLWQKAMWQERDDVVSLDSGIFMHPKTWEASGHVGGFSDVLVEDKKTHKRYRADHLIEDQIAEDSFEMPNFSHIDDEAIVNALEKKDMDKLTPDQLATIIELLKTKSPDGNDLAEPRNFNLLVKSNLGTTDATFNEENVTYLRGETCQGIYLNYKNVLDNLRVKIPFGIAQVGKAFRNEIVARQFVFRTREFEQMELQYFIHPDMNDEVYAMWKEERMKWYTEVLGIDNASLKFRPHEKLIFYAKAAEDITYNFNSMGKFDEVEGVHARSDYDLTQHAKFSGQKLDYFDQEKGERYTPWIVEASCGLNRLVMMVIDHFWEMEKIDETGDGKRDYRTVLRLPKHLAPIKVAILPLSKKEDLQNKAHEVKKMLQSDYMTEYDETASIGKRYRRQDEIGTPYCVTVDFETLEDNAVTVRDRDSMEQERIKIDELLNYFGDKI</sequence>
<dbReference type="GO" id="GO:0015966">
    <property type="term" value="P:diadenosine tetraphosphate biosynthetic process"/>
    <property type="evidence" value="ECO:0007669"/>
    <property type="project" value="UniProtKB-ARBA"/>
</dbReference>
<evidence type="ECO:0000256" key="4">
    <source>
        <dbReference type="ARBA" id="ARBA00022840"/>
    </source>
</evidence>
<dbReference type="InterPro" id="IPR045864">
    <property type="entry name" value="aa-tRNA-synth_II/BPL/LPL"/>
</dbReference>
<organism evidence="8 9">
    <name type="scientific">Candidatus Dojkabacteria bacterium</name>
    <dbReference type="NCBI Taxonomy" id="2099670"/>
    <lineage>
        <taxon>Bacteria</taxon>
        <taxon>Candidatus Dojkabacteria</taxon>
    </lineage>
</organism>
<dbReference type="InterPro" id="IPR006195">
    <property type="entry name" value="aa-tRNA-synth_II"/>
</dbReference>
<protein>
    <submittedName>
        <fullName evidence="8">Glycine--tRNA ligase</fullName>
        <ecNumber evidence="8">6.1.1.14</ecNumber>
    </submittedName>
</protein>
<dbReference type="PROSITE" id="PS50862">
    <property type="entry name" value="AA_TRNA_LIGASE_II"/>
    <property type="match status" value="1"/>
</dbReference>
<evidence type="ECO:0000256" key="6">
    <source>
        <dbReference type="ARBA" id="ARBA00023146"/>
    </source>
</evidence>
<dbReference type="Gene3D" id="3.30.40.230">
    <property type="match status" value="1"/>
</dbReference>
<evidence type="ECO:0000313" key="9">
    <source>
        <dbReference type="Proteomes" id="UP000775877"/>
    </source>
</evidence>
<dbReference type="InterPro" id="IPR002314">
    <property type="entry name" value="aa-tRNA-synt_IIb"/>
</dbReference>
<keyword evidence="4" id="KW-0067">ATP-binding</keyword>
<gene>
    <name evidence="8" type="ORF">KC678_02660</name>
</gene>
<feature type="domain" description="Aminoacyl-transfer RNA synthetases class-II family profile" evidence="7">
    <location>
        <begin position="221"/>
        <end position="408"/>
    </location>
</feature>
<dbReference type="SUPFAM" id="SSF55681">
    <property type="entry name" value="Class II aaRS and biotin synthetases"/>
    <property type="match status" value="1"/>
</dbReference>
<reference evidence="8" key="1">
    <citation type="submission" date="2020-04" db="EMBL/GenBank/DDBJ databases">
        <authorList>
            <person name="Zhang T."/>
        </authorList>
    </citation>
    <scope>NUCLEOTIDE SEQUENCE</scope>
    <source>
        <strain evidence="8">HKST-UBA13</strain>
    </source>
</reference>
<dbReference type="EMBL" id="JAGQLJ010000051">
    <property type="protein sequence ID" value="MCA9381141.1"/>
    <property type="molecule type" value="Genomic_DNA"/>
</dbReference>
<dbReference type="AlphaFoldDB" id="A0A955IB84"/>
<dbReference type="FunFam" id="3.40.50.800:FF:000002">
    <property type="entry name" value="Glycine--tRNA ligase"/>
    <property type="match status" value="1"/>
</dbReference>
<dbReference type="GO" id="GO:0006426">
    <property type="term" value="P:glycyl-tRNA aminoacylation"/>
    <property type="evidence" value="ECO:0007669"/>
    <property type="project" value="TreeGrafter"/>
</dbReference>
<dbReference type="Proteomes" id="UP000775877">
    <property type="component" value="Unassembled WGS sequence"/>
</dbReference>
<dbReference type="GO" id="GO:0005737">
    <property type="term" value="C:cytoplasm"/>
    <property type="evidence" value="ECO:0007669"/>
    <property type="project" value="TreeGrafter"/>
</dbReference>
<dbReference type="CDD" id="cd00858">
    <property type="entry name" value="GlyRS_anticodon"/>
    <property type="match status" value="1"/>
</dbReference>
<dbReference type="InterPro" id="IPR036621">
    <property type="entry name" value="Anticodon-bd_dom_sf"/>
</dbReference>
<keyword evidence="3" id="KW-0547">Nucleotide-binding</keyword>
<dbReference type="PANTHER" id="PTHR10745:SF8">
    <property type="entry name" value="DNA POLYMERASE SUBUNIT GAMMA-2, MITOCHONDRIAL"/>
    <property type="match status" value="1"/>
</dbReference>
<name>A0A955IB84_9BACT</name>
<dbReference type="GO" id="GO:0004820">
    <property type="term" value="F:glycine-tRNA ligase activity"/>
    <property type="evidence" value="ECO:0007669"/>
    <property type="project" value="UniProtKB-EC"/>
</dbReference>
<dbReference type="Gene3D" id="3.40.50.800">
    <property type="entry name" value="Anticodon-binding domain"/>
    <property type="match status" value="1"/>
</dbReference>
<keyword evidence="5" id="KW-0648">Protein biosynthesis</keyword>